<protein>
    <submittedName>
        <fullName evidence="1">Uncharacterized protein</fullName>
    </submittedName>
</protein>
<evidence type="ECO:0000313" key="1">
    <source>
        <dbReference type="EMBL" id="VYS93936.1"/>
    </source>
</evidence>
<organism evidence="1">
    <name type="scientific">Bifidobacterium dentium</name>
    <dbReference type="NCBI Taxonomy" id="1689"/>
    <lineage>
        <taxon>Bacteria</taxon>
        <taxon>Bacillati</taxon>
        <taxon>Actinomycetota</taxon>
        <taxon>Actinomycetes</taxon>
        <taxon>Bifidobacteriales</taxon>
        <taxon>Bifidobacteriaceae</taxon>
        <taxon>Bifidobacterium</taxon>
    </lineage>
</organism>
<name>A0A6N2SLD3_9BIFI</name>
<proteinExistence type="predicted"/>
<sequence>MSLGCECEVEDVRRQMLRDMRIPSDDSAETRIMIIHDVECYNTKAR</sequence>
<dbReference type="AlphaFoldDB" id="A0A6N2SLD3"/>
<accession>A0A6N2SLD3</accession>
<dbReference type="EMBL" id="CACRSP010000003">
    <property type="protein sequence ID" value="VYS93936.1"/>
    <property type="molecule type" value="Genomic_DNA"/>
</dbReference>
<reference evidence="1" key="1">
    <citation type="submission" date="2019-11" db="EMBL/GenBank/DDBJ databases">
        <authorList>
            <person name="Feng L."/>
        </authorList>
    </citation>
    <scope>NUCLEOTIDE SEQUENCE</scope>
    <source>
        <strain evidence="1">BdentiumLFYP24</strain>
    </source>
</reference>
<gene>
    <name evidence="1" type="ORF">BDLFYP24_01566</name>
</gene>